<dbReference type="NCBIfam" id="NF041646">
    <property type="entry name" value="VC0807_fam"/>
    <property type="match status" value="1"/>
</dbReference>
<protein>
    <recommendedName>
        <fullName evidence="4">DUF3159 domain-containing protein</fullName>
    </recommendedName>
</protein>
<comment type="caution">
    <text evidence="2">The sequence shown here is derived from an EMBL/GenBank/DDBJ whole genome shotgun (WGS) entry which is preliminary data.</text>
</comment>
<name>A0A4S4A617_9HYPH</name>
<dbReference type="RefSeq" id="WP_190234806.1">
    <property type="nucleotide sequence ID" value="NZ_SSOA01000001.1"/>
</dbReference>
<organism evidence="2 3">
    <name type="scientific">Allorhizobium terrae</name>
    <dbReference type="NCBI Taxonomy" id="1848972"/>
    <lineage>
        <taxon>Bacteria</taxon>
        <taxon>Pseudomonadati</taxon>
        <taxon>Pseudomonadota</taxon>
        <taxon>Alphaproteobacteria</taxon>
        <taxon>Hyphomicrobiales</taxon>
        <taxon>Rhizobiaceae</taxon>
        <taxon>Rhizobium/Agrobacterium group</taxon>
        <taxon>Allorhizobium</taxon>
    </lineage>
</organism>
<proteinExistence type="predicted"/>
<reference evidence="2 3" key="1">
    <citation type="submission" date="2019-04" db="EMBL/GenBank/DDBJ databases">
        <title>Rhizobium terrae sp. nov., isolated from a paddy soil.</title>
        <authorList>
            <person name="Lin S.-Y."/>
            <person name="Hameed A."/>
            <person name="Huang H.-I."/>
            <person name="Young C.-C."/>
        </authorList>
    </citation>
    <scope>NUCLEOTIDE SEQUENCE [LARGE SCALE GENOMIC DNA]</scope>
    <source>
        <strain evidence="2 3">CC-HIH110</strain>
    </source>
</reference>
<feature type="transmembrane region" description="Helical" evidence="1">
    <location>
        <begin position="168"/>
        <end position="185"/>
    </location>
</feature>
<feature type="transmembrane region" description="Helical" evidence="1">
    <location>
        <begin position="53"/>
        <end position="72"/>
    </location>
</feature>
<dbReference type="AlphaFoldDB" id="A0A4S4A617"/>
<evidence type="ECO:0000256" key="1">
    <source>
        <dbReference type="SAM" id="Phobius"/>
    </source>
</evidence>
<dbReference type="Proteomes" id="UP000310754">
    <property type="component" value="Unassembled WGS sequence"/>
</dbReference>
<evidence type="ECO:0000313" key="3">
    <source>
        <dbReference type="Proteomes" id="UP000310754"/>
    </source>
</evidence>
<gene>
    <name evidence="2" type="ORF">E6C51_01620</name>
</gene>
<evidence type="ECO:0008006" key="4">
    <source>
        <dbReference type="Google" id="ProtNLM"/>
    </source>
</evidence>
<feature type="transmembrane region" description="Helical" evidence="1">
    <location>
        <begin position="78"/>
        <end position="99"/>
    </location>
</feature>
<feature type="transmembrane region" description="Helical" evidence="1">
    <location>
        <begin position="136"/>
        <end position="156"/>
    </location>
</feature>
<evidence type="ECO:0000313" key="2">
    <source>
        <dbReference type="EMBL" id="THF53839.1"/>
    </source>
</evidence>
<sequence>MWKDILVSAGLPYLTFLYLTSQGVPTVTALAVGAIFPIGSIVIAFVRSRRIQAIGILTLSATLASLIASLYFNSAYLALAKGSLITGCIGLVFGLSLFAKRPLIFYLESSYAEGRARAETLWQTTPQFRKAMRMITAVWCIGLMSEAIARLVLIPLMPVDVFLPVSEVMWIACFGLLMVWSYRYGRSKMAKAT</sequence>
<keyword evidence="3" id="KW-1185">Reference proteome</keyword>
<feature type="transmembrane region" description="Helical" evidence="1">
    <location>
        <begin position="27"/>
        <end position="46"/>
    </location>
</feature>
<keyword evidence="1" id="KW-0472">Membrane</keyword>
<accession>A0A4S4A617</accession>
<dbReference type="EMBL" id="SSOA01000001">
    <property type="protein sequence ID" value="THF53839.1"/>
    <property type="molecule type" value="Genomic_DNA"/>
</dbReference>
<keyword evidence="1" id="KW-0812">Transmembrane</keyword>
<keyword evidence="1" id="KW-1133">Transmembrane helix</keyword>